<keyword evidence="3" id="KW-1185">Reference proteome</keyword>
<gene>
    <name evidence="2" type="ORF">ESZ00_15170</name>
</gene>
<evidence type="ECO:0000313" key="2">
    <source>
        <dbReference type="EMBL" id="RXS94414.1"/>
    </source>
</evidence>
<protein>
    <submittedName>
        <fullName evidence="2">PIN domain-containing protein</fullName>
    </submittedName>
</protein>
<dbReference type="InterPro" id="IPR029060">
    <property type="entry name" value="PIN-like_dom_sf"/>
</dbReference>
<feature type="domain" description="PIN" evidence="1">
    <location>
        <begin position="24"/>
        <end position="124"/>
    </location>
</feature>
<dbReference type="CDD" id="cd09854">
    <property type="entry name" value="PIN_VapC-like"/>
    <property type="match status" value="1"/>
</dbReference>
<dbReference type="Proteomes" id="UP000290253">
    <property type="component" value="Unassembled WGS sequence"/>
</dbReference>
<dbReference type="AlphaFoldDB" id="A0A4Q1SB97"/>
<dbReference type="SUPFAM" id="SSF88723">
    <property type="entry name" value="PIN domain-like"/>
    <property type="match status" value="1"/>
</dbReference>
<dbReference type="Pfam" id="PF01850">
    <property type="entry name" value="PIN"/>
    <property type="match status" value="1"/>
</dbReference>
<proteinExistence type="predicted"/>
<sequence>MIRVYWDTMLFAYMLEAHPEYGPRMREVYGVLARRGARICTSIFTVGEVLTYPKKLQDEGRVRMLMRYFEDSGDVEVLPFSMRTAKSYAAIRAVHRVLPADAVHLASAAELEVDMFMTNDRKLQGLQVEGIKFITGMDGRLL</sequence>
<evidence type="ECO:0000259" key="1">
    <source>
        <dbReference type="Pfam" id="PF01850"/>
    </source>
</evidence>
<accession>A0A4Q1SB97</accession>
<reference evidence="2 3" key="1">
    <citation type="journal article" date="2016" name="Int. J. Syst. Evol. Microbiol.">
        <title>Acidipila dinghuensis sp. nov., an acidobacterium isolated from forest soil.</title>
        <authorList>
            <person name="Jiang Y.W."/>
            <person name="Wang J."/>
            <person name="Chen M.H."/>
            <person name="Lv Y.Y."/>
            <person name="Qiu L.H."/>
        </authorList>
    </citation>
    <scope>NUCLEOTIDE SEQUENCE [LARGE SCALE GENOMIC DNA]</scope>
    <source>
        <strain evidence="2 3">DHOF10</strain>
    </source>
</reference>
<dbReference type="RefSeq" id="WP_129209151.1">
    <property type="nucleotide sequence ID" value="NZ_BMGU01000005.1"/>
</dbReference>
<dbReference type="OrthoDB" id="597982at2"/>
<dbReference type="Gene3D" id="3.40.50.1010">
    <property type="entry name" value="5'-nuclease"/>
    <property type="match status" value="1"/>
</dbReference>
<dbReference type="InterPro" id="IPR002716">
    <property type="entry name" value="PIN_dom"/>
</dbReference>
<organism evidence="2 3">
    <name type="scientific">Silvibacterium dinghuense</name>
    <dbReference type="NCBI Taxonomy" id="1560006"/>
    <lineage>
        <taxon>Bacteria</taxon>
        <taxon>Pseudomonadati</taxon>
        <taxon>Acidobacteriota</taxon>
        <taxon>Terriglobia</taxon>
        <taxon>Terriglobales</taxon>
        <taxon>Acidobacteriaceae</taxon>
        <taxon>Silvibacterium</taxon>
    </lineage>
</organism>
<name>A0A4Q1SB97_9BACT</name>
<evidence type="ECO:0000313" key="3">
    <source>
        <dbReference type="Proteomes" id="UP000290253"/>
    </source>
</evidence>
<dbReference type="EMBL" id="SDMK01000003">
    <property type="protein sequence ID" value="RXS94414.1"/>
    <property type="molecule type" value="Genomic_DNA"/>
</dbReference>
<comment type="caution">
    <text evidence="2">The sequence shown here is derived from an EMBL/GenBank/DDBJ whole genome shotgun (WGS) entry which is preliminary data.</text>
</comment>